<evidence type="ECO:0000256" key="6">
    <source>
        <dbReference type="ARBA" id="ARBA00022574"/>
    </source>
</evidence>
<dbReference type="PROSITE" id="PS50082">
    <property type="entry name" value="WD_REPEATS_2"/>
    <property type="match status" value="4"/>
</dbReference>
<proteinExistence type="inferred from homology"/>
<evidence type="ECO:0000256" key="1">
    <source>
        <dbReference type="ARBA" id="ARBA00004370"/>
    </source>
</evidence>
<feature type="domain" description="Striatin N-terminal" evidence="18">
    <location>
        <begin position="60"/>
        <end position="148"/>
    </location>
</feature>
<keyword evidence="5" id="KW-0597">Phosphoprotein</keyword>
<feature type="repeat" description="WD" evidence="15">
    <location>
        <begin position="493"/>
        <end position="525"/>
    </location>
</feature>
<evidence type="ECO:0000256" key="13">
    <source>
        <dbReference type="ARBA" id="ARBA00063392"/>
    </source>
</evidence>
<comment type="subunit">
    <text evidence="13">Tetramerizes. Part of the core of STRIPAK complexes composed of PP2A catalytic and scaffolding subunits, the striatins (PP2A regulatory subunits), the striatin-associated proteins MOB4, STRIP1 and STRIP2, PDCD10 and members of the STE20 kinases, such as STK24 and STK26. The STRIPAK complex can be extended by adapter proteins such as SLMAP:SIKE1 or CTTNBP2NL. Interacts with CDC42BPB.</text>
</comment>
<feature type="region of interest" description="Disordered" evidence="17">
    <location>
        <begin position="187"/>
        <end position="206"/>
    </location>
</feature>
<evidence type="ECO:0000256" key="12">
    <source>
        <dbReference type="ARBA" id="ARBA00058972"/>
    </source>
</evidence>
<dbReference type="GO" id="GO:0070016">
    <property type="term" value="F:armadillo repeat domain binding"/>
    <property type="evidence" value="ECO:0007669"/>
    <property type="project" value="TreeGrafter"/>
</dbReference>
<evidence type="ECO:0000256" key="14">
    <source>
        <dbReference type="ARBA" id="ARBA00074037"/>
    </source>
</evidence>
<dbReference type="Gene3D" id="1.20.5.300">
    <property type="match status" value="1"/>
</dbReference>
<sequence>MDEHPGGGGVGAGAPRQPPPQQQQQQGSNSSANPPIGGGGGGVMVPHQPDELPRPQQQYTIPGILHYIQHEWARFEMERAHWEVERAELQARIAFLQGERKGQENLKNDLVRRIKMLEYALKQERAKYHKLKYGTELNQGEMKMPSFESGESLNVFPVCLFRYLQEVGYTDTILDVRTQRVRSLLGLSGSEQNGSDSDEEEDEEGDLMDDISTDKHHRAKKHKTKVHTHTHTHLSTFFRFLLSSLTLLLLFRRLLLQVGNEGLASEDDADTEEALKEFDFLVTAEDGEGAGEARSSGDGTEWGESHGTHSHLVQFTIHLKTYRTPLPFPPGGGKSFLLGSDDVLESVLGLGDLADLTVTNDETDYSYDLPSNKESSFRKTWNPKYTLRSHFDGVRALAFHPVEPCLVTVSEDHTLKLWNLTKTVPAKKSASFDVEPVYTFRAHVGPVLSLAMTSSGEQCYSGGIDSTIQWWNIPSSNVDPYDTYDPSVLAGSWTGHTDAVWGLAYSGIKNRLLSCSADGTVKLWNPTEKNPCISTFNTNKEHGVPTSVDFNGCDPAHMVASFNSGDVVVYDLETSQNTLVLKGQGEGTLPGSNHINKVVSHPTLPVTITAHEDRHIKFYDNKSGKVIHAMVAHLDAVTSLAVDPNGIYLMSGSHDCSLRLWNLDSKTCVQEITAHRKKSEEAIYDVAFHPSKAYIASAGADALARVYV</sequence>
<dbReference type="InterPro" id="IPR001680">
    <property type="entry name" value="WD40_rpt"/>
</dbReference>
<keyword evidence="20" id="KW-1185">Reference proteome</keyword>
<dbReference type="Ensembl" id="ENSSAUT00010012707.1">
    <property type="protein sequence ID" value="ENSSAUP00010011940.1"/>
    <property type="gene ID" value="ENSSAUG00010002537.1"/>
</dbReference>
<keyword evidence="6 15" id="KW-0853">WD repeat</keyword>
<keyword evidence="9" id="KW-0007">Acetylation</keyword>
<dbReference type="PRINTS" id="PR00320">
    <property type="entry name" value="GPROTEINBRPT"/>
</dbReference>
<dbReference type="InterPro" id="IPR013258">
    <property type="entry name" value="Striatin_N"/>
</dbReference>
<dbReference type="Gene3D" id="2.130.10.10">
    <property type="entry name" value="YVTN repeat-like/Quinoprotein amine dehydrogenase"/>
    <property type="match status" value="3"/>
</dbReference>
<dbReference type="GO" id="GO:0005516">
    <property type="term" value="F:calmodulin binding"/>
    <property type="evidence" value="ECO:0007669"/>
    <property type="project" value="UniProtKB-KW"/>
</dbReference>
<comment type="similarity">
    <text evidence="3">Belongs to the WD repeat striatin family.</text>
</comment>
<name>A0A671UDB3_SPAAU</name>
<evidence type="ECO:0000313" key="20">
    <source>
        <dbReference type="Proteomes" id="UP000472265"/>
    </source>
</evidence>
<evidence type="ECO:0000259" key="18">
    <source>
        <dbReference type="Pfam" id="PF08232"/>
    </source>
</evidence>
<dbReference type="GeneTree" id="ENSGT00950000183095"/>
<dbReference type="GO" id="GO:0051721">
    <property type="term" value="F:protein phosphatase 2A binding"/>
    <property type="evidence" value="ECO:0007669"/>
    <property type="project" value="TreeGrafter"/>
</dbReference>
<dbReference type="InterPro" id="IPR019775">
    <property type="entry name" value="WD40_repeat_CS"/>
</dbReference>
<evidence type="ECO:0000256" key="10">
    <source>
        <dbReference type="ARBA" id="ARBA00023054"/>
    </source>
</evidence>
<feature type="region of interest" description="Disordered" evidence="17">
    <location>
        <begin position="286"/>
        <end position="306"/>
    </location>
</feature>
<evidence type="ECO:0000256" key="3">
    <source>
        <dbReference type="ARBA" id="ARBA00009616"/>
    </source>
</evidence>
<evidence type="ECO:0000256" key="9">
    <source>
        <dbReference type="ARBA" id="ARBA00022990"/>
    </source>
</evidence>
<keyword evidence="8" id="KW-0112">Calmodulin-binding</keyword>
<dbReference type="Proteomes" id="UP000472265">
    <property type="component" value="Chromosome 16"/>
</dbReference>
<evidence type="ECO:0000256" key="11">
    <source>
        <dbReference type="ARBA" id="ARBA00023136"/>
    </source>
</evidence>
<reference evidence="19" key="1">
    <citation type="submission" date="2021-04" db="EMBL/GenBank/DDBJ databases">
        <authorList>
            <consortium name="Wellcome Sanger Institute Data Sharing"/>
        </authorList>
    </citation>
    <scope>NUCLEOTIDE SEQUENCE [LARGE SCALE GENOMIC DNA]</scope>
</reference>
<comment type="subcellular location">
    <subcellularLocation>
        <location evidence="2">Cytoplasm</location>
    </subcellularLocation>
    <subcellularLocation>
        <location evidence="1">Membrane</location>
    </subcellularLocation>
</comment>
<evidence type="ECO:0000256" key="2">
    <source>
        <dbReference type="ARBA" id="ARBA00004496"/>
    </source>
</evidence>
<reference evidence="19" key="2">
    <citation type="submission" date="2025-08" db="UniProtKB">
        <authorList>
            <consortium name="Ensembl"/>
        </authorList>
    </citation>
    <scope>IDENTIFICATION</scope>
</reference>
<organism evidence="19 20">
    <name type="scientific">Sparus aurata</name>
    <name type="common">Gilthead sea bream</name>
    <dbReference type="NCBI Taxonomy" id="8175"/>
    <lineage>
        <taxon>Eukaryota</taxon>
        <taxon>Metazoa</taxon>
        <taxon>Chordata</taxon>
        <taxon>Craniata</taxon>
        <taxon>Vertebrata</taxon>
        <taxon>Euteleostomi</taxon>
        <taxon>Actinopterygii</taxon>
        <taxon>Neopterygii</taxon>
        <taxon>Teleostei</taxon>
        <taxon>Neoteleostei</taxon>
        <taxon>Acanthomorphata</taxon>
        <taxon>Eupercaria</taxon>
        <taxon>Spariformes</taxon>
        <taxon>Sparidae</taxon>
        <taxon>Sparus</taxon>
    </lineage>
</organism>
<dbReference type="FunFam" id="2.130.10.10:FF:000134">
    <property type="entry name" value="striatin-3 isoform X2"/>
    <property type="match status" value="1"/>
</dbReference>
<feature type="coiled-coil region" evidence="16">
    <location>
        <begin position="79"/>
        <end position="127"/>
    </location>
</feature>
<evidence type="ECO:0000313" key="19">
    <source>
        <dbReference type="Ensembl" id="ENSSAUP00010011940.1"/>
    </source>
</evidence>
<accession>A0A671UDB3</accession>
<feature type="region of interest" description="Disordered" evidence="17">
    <location>
        <begin position="1"/>
        <end position="56"/>
    </location>
</feature>
<dbReference type="InterPro" id="IPR020472">
    <property type="entry name" value="WD40_PAC1"/>
</dbReference>
<dbReference type="GO" id="GO:0005737">
    <property type="term" value="C:cytoplasm"/>
    <property type="evidence" value="ECO:0007669"/>
    <property type="project" value="UniProtKB-SubCell"/>
</dbReference>
<keyword evidence="10 16" id="KW-0175">Coiled coil</keyword>
<evidence type="ECO:0000256" key="5">
    <source>
        <dbReference type="ARBA" id="ARBA00022553"/>
    </source>
</evidence>
<dbReference type="FunFam" id="2.130.10.10:FF:000110">
    <property type="entry name" value="striatin-3 isoform X2"/>
    <property type="match status" value="1"/>
</dbReference>
<dbReference type="SUPFAM" id="SSF50978">
    <property type="entry name" value="WD40 repeat-like"/>
    <property type="match status" value="1"/>
</dbReference>
<keyword evidence="4" id="KW-0963">Cytoplasm</keyword>
<feature type="compositionally biased region" description="Gly residues" evidence="17">
    <location>
        <begin position="1"/>
        <end position="12"/>
    </location>
</feature>
<dbReference type="InterPro" id="IPR036322">
    <property type="entry name" value="WD40_repeat_dom_sf"/>
</dbReference>
<dbReference type="GO" id="GO:0016020">
    <property type="term" value="C:membrane"/>
    <property type="evidence" value="ECO:0007669"/>
    <property type="project" value="UniProtKB-SubCell"/>
</dbReference>
<gene>
    <name evidence="19" type="primary">STRN3</name>
    <name evidence="19" type="synonym">strn3</name>
</gene>
<comment type="function">
    <text evidence="12">Calmodulin-binding scaffolding protein which is the center of the striatin-interacting phosphatase and kinase (STRIPAK) complexes. STRIPAK complexes have critical roles in protein (de)phosphorylation and are regulators of multiple signaling pathways including Hippo, MAPK, nuclear receptor and cytoskeleton remodeling. Different types of STRIPAK complexes are involved in a variety of biological processes such as cell growth, differentiation, apoptosis, metabolism and immune regulation.</text>
</comment>
<dbReference type="FunFam" id="2.130.10.10:FF:000058">
    <property type="entry name" value="striatin isoform X1"/>
    <property type="match status" value="1"/>
</dbReference>
<dbReference type="Pfam" id="PF00400">
    <property type="entry name" value="WD40"/>
    <property type="match status" value="5"/>
</dbReference>
<feature type="repeat" description="WD" evidence="15">
    <location>
        <begin position="387"/>
        <end position="420"/>
    </location>
</feature>
<dbReference type="PANTHER" id="PTHR15653:SF3">
    <property type="entry name" value="STRIATIN-3"/>
    <property type="match status" value="1"/>
</dbReference>
<dbReference type="SMART" id="SM00320">
    <property type="entry name" value="WD40"/>
    <property type="match status" value="7"/>
</dbReference>
<evidence type="ECO:0000256" key="15">
    <source>
        <dbReference type="PROSITE-ProRule" id="PRU00221"/>
    </source>
</evidence>
<evidence type="ECO:0000256" key="7">
    <source>
        <dbReference type="ARBA" id="ARBA00022737"/>
    </source>
</evidence>
<dbReference type="AlphaFoldDB" id="A0A671UDB3"/>
<dbReference type="CDD" id="cd00200">
    <property type="entry name" value="WD40"/>
    <property type="match status" value="1"/>
</dbReference>
<dbReference type="InterPro" id="IPR051488">
    <property type="entry name" value="WD_repeat_striatin"/>
</dbReference>
<keyword evidence="7" id="KW-0677">Repeat</keyword>
<evidence type="ECO:0000256" key="17">
    <source>
        <dbReference type="SAM" id="MobiDB-lite"/>
    </source>
</evidence>
<dbReference type="PANTHER" id="PTHR15653">
    <property type="entry name" value="STRIATIN"/>
    <property type="match status" value="1"/>
</dbReference>
<feature type="compositionally biased region" description="Low complexity" evidence="17">
    <location>
        <begin position="22"/>
        <end position="35"/>
    </location>
</feature>
<dbReference type="Pfam" id="PF08232">
    <property type="entry name" value="Striatin"/>
    <property type="match status" value="1"/>
</dbReference>
<protein>
    <recommendedName>
        <fullName evidence="14">Striatin-3</fullName>
    </recommendedName>
</protein>
<feature type="compositionally biased region" description="Acidic residues" evidence="17">
    <location>
        <begin position="196"/>
        <end position="206"/>
    </location>
</feature>
<keyword evidence="11" id="KW-0472">Membrane</keyword>
<dbReference type="FunFam" id="1.20.5.300:FF:000001">
    <property type="entry name" value="striatin isoform X1"/>
    <property type="match status" value="1"/>
</dbReference>
<dbReference type="InterPro" id="IPR015943">
    <property type="entry name" value="WD40/YVTN_repeat-like_dom_sf"/>
</dbReference>
<dbReference type="PROSITE" id="PS50294">
    <property type="entry name" value="WD_REPEATS_REGION"/>
    <property type="match status" value="3"/>
</dbReference>
<evidence type="ECO:0000256" key="8">
    <source>
        <dbReference type="ARBA" id="ARBA00022860"/>
    </source>
</evidence>
<reference evidence="19" key="3">
    <citation type="submission" date="2025-09" db="UniProtKB">
        <authorList>
            <consortium name="Ensembl"/>
        </authorList>
    </citation>
    <scope>IDENTIFICATION</scope>
</reference>
<feature type="repeat" description="WD" evidence="15">
    <location>
        <begin position="440"/>
        <end position="473"/>
    </location>
</feature>
<feature type="repeat" description="WD" evidence="15">
    <location>
        <begin position="630"/>
        <end position="671"/>
    </location>
</feature>
<dbReference type="GO" id="GO:0044877">
    <property type="term" value="F:protein-containing complex binding"/>
    <property type="evidence" value="ECO:0007669"/>
    <property type="project" value="TreeGrafter"/>
</dbReference>
<evidence type="ECO:0000256" key="4">
    <source>
        <dbReference type="ARBA" id="ARBA00022490"/>
    </source>
</evidence>
<dbReference type="GO" id="GO:0030425">
    <property type="term" value="C:dendrite"/>
    <property type="evidence" value="ECO:0007669"/>
    <property type="project" value="TreeGrafter"/>
</dbReference>
<dbReference type="PROSITE" id="PS00678">
    <property type="entry name" value="WD_REPEATS_1"/>
    <property type="match status" value="2"/>
</dbReference>
<evidence type="ECO:0000256" key="16">
    <source>
        <dbReference type="SAM" id="Coils"/>
    </source>
</evidence>